<evidence type="ECO:0000256" key="1">
    <source>
        <dbReference type="SAM" id="MobiDB-lite"/>
    </source>
</evidence>
<reference evidence="2" key="1">
    <citation type="submission" date="2020-11" db="EMBL/GenBank/DDBJ databases">
        <authorList>
            <person name="Whitehead M."/>
        </authorList>
    </citation>
    <scope>NUCLEOTIDE SEQUENCE</scope>
    <source>
        <strain evidence="2">EGII</strain>
    </source>
</reference>
<dbReference type="AlphaFoldDB" id="A0A811UGL4"/>
<feature type="region of interest" description="Disordered" evidence="1">
    <location>
        <begin position="75"/>
        <end position="99"/>
    </location>
</feature>
<keyword evidence="3" id="KW-1185">Reference proteome</keyword>
<proteinExistence type="predicted"/>
<evidence type="ECO:0000313" key="3">
    <source>
        <dbReference type="Proteomes" id="UP000606786"/>
    </source>
</evidence>
<name>A0A811UGL4_CERCA</name>
<comment type="caution">
    <text evidence="2">The sequence shown here is derived from an EMBL/GenBank/DDBJ whole genome shotgun (WGS) entry which is preliminary data.</text>
</comment>
<evidence type="ECO:0000313" key="2">
    <source>
        <dbReference type="EMBL" id="CAD6998352.1"/>
    </source>
</evidence>
<gene>
    <name evidence="2" type="ORF">CCAP1982_LOCUS6953</name>
</gene>
<accession>A0A811UGL4</accession>
<dbReference type="EMBL" id="CAJHJT010000012">
    <property type="protein sequence ID" value="CAD6998352.1"/>
    <property type="molecule type" value="Genomic_DNA"/>
</dbReference>
<organism evidence="2 3">
    <name type="scientific">Ceratitis capitata</name>
    <name type="common">Mediterranean fruit fly</name>
    <name type="synonym">Tephritis capitata</name>
    <dbReference type="NCBI Taxonomy" id="7213"/>
    <lineage>
        <taxon>Eukaryota</taxon>
        <taxon>Metazoa</taxon>
        <taxon>Ecdysozoa</taxon>
        <taxon>Arthropoda</taxon>
        <taxon>Hexapoda</taxon>
        <taxon>Insecta</taxon>
        <taxon>Pterygota</taxon>
        <taxon>Neoptera</taxon>
        <taxon>Endopterygota</taxon>
        <taxon>Diptera</taxon>
        <taxon>Brachycera</taxon>
        <taxon>Muscomorpha</taxon>
        <taxon>Tephritoidea</taxon>
        <taxon>Tephritidae</taxon>
        <taxon>Ceratitis</taxon>
        <taxon>Ceratitis</taxon>
    </lineage>
</organism>
<dbReference type="Proteomes" id="UP000606786">
    <property type="component" value="Unassembled WGS sequence"/>
</dbReference>
<sequence length="99" mass="10617">MCKVLLYPITVSNNNNTASANTGVRLLCQGAQQTNTHTWIYTRIRTNTPEAPLATCAVGLIALSHLTTDSLSTAGAAAPTFPPASREKCMRKCSRRPAK</sequence>
<protein>
    <submittedName>
        <fullName evidence="2">(Mediterranean fruit fly) hypothetical protein</fullName>
    </submittedName>
</protein>